<organism evidence="3 4">
    <name type="scientific">Jonesia denitrificans (strain ATCC 14870 / DSM 20603 / BCRC 15368 / CIP 55.134 / JCM 11481 / NBRC 15587 / NCTC 10816 / Prevot 55134)</name>
    <name type="common">Listeria denitrificans</name>
    <dbReference type="NCBI Taxonomy" id="471856"/>
    <lineage>
        <taxon>Bacteria</taxon>
        <taxon>Bacillati</taxon>
        <taxon>Actinomycetota</taxon>
        <taxon>Actinomycetes</taxon>
        <taxon>Micrococcales</taxon>
        <taxon>Jonesiaceae</taxon>
        <taxon>Jonesia</taxon>
    </lineage>
</organism>
<proteinExistence type="predicted"/>
<evidence type="ECO:0000313" key="3">
    <source>
        <dbReference type="EMBL" id="ACV09278.1"/>
    </source>
</evidence>
<name>C7R5K5_JONDD</name>
<gene>
    <name evidence="3" type="ordered locus">Jden_1630</name>
</gene>
<dbReference type="InterPro" id="IPR046281">
    <property type="entry name" value="DUF6318"/>
</dbReference>
<evidence type="ECO:0000259" key="2">
    <source>
        <dbReference type="Pfam" id="PF19843"/>
    </source>
</evidence>
<dbReference type="Proteomes" id="UP000000628">
    <property type="component" value="Chromosome"/>
</dbReference>
<dbReference type="KEGG" id="jde:Jden_1630"/>
<protein>
    <recommendedName>
        <fullName evidence="2">DUF6318 domain-containing protein</fullName>
    </recommendedName>
</protein>
<evidence type="ECO:0000313" key="4">
    <source>
        <dbReference type="Proteomes" id="UP000000628"/>
    </source>
</evidence>
<dbReference type="AlphaFoldDB" id="C7R5K5"/>
<feature type="compositionally biased region" description="Acidic residues" evidence="1">
    <location>
        <begin position="50"/>
        <end position="59"/>
    </location>
</feature>
<keyword evidence="4" id="KW-1185">Reference proteome</keyword>
<reference evidence="3 4" key="1">
    <citation type="journal article" date="2009" name="Stand. Genomic Sci.">
        <title>Complete genome sequence of Jonesia denitrificans type strain (Prevot 55134).</title>
        <authorList>
            <person name="Pukall R."/>
            <person name="Gehrich-Schroter G."/>
            <person name="Lapidus A."/>
            <person name="Nolan M."/>
            <person name="Glavina Del Rio T."/>
            <person name="Lucas S."/>
            <person name="Chen F."/>
            <person name="Tice H."/>
            <person name="Pitluck S."/>
            <person name="Cheng J.F."/>
            <person name="Copeland A."/>
            <person name="Saunders E."/>
            <person name="Brettin T."/>
            <person name="Detter J.C."/>
            <person name="Bruce D."/>
            <person name="Goodwin L."/>
            <person name="Pati A."/>
            <person name="Ivanova N."/>
            <person name="Mavromatis K."/>
            <person name="Ovchinnikova G."/>
            <person name="Chen A."/>
            <person name="Palaniappan K."/>
            <person name="Land M."/>
            <person name="Hauser L."/>
            <person name="Chang Y.J."/>
            <person name="Jeffries C.D."/>
            <person name="Chain P."/>
            <person name="Goker M."/>
            <person name="Bristow J."/>
            <person name="Eisen J.A."/>
            <person name="Markowitz V."/>
            <person name="Hugenholtz P."/>
            <person name="Kyrpides N.C."/>
            <person name="Klenk H.P."/>
            <person name="Han C."/>
        </authorList>
    </citation>
    <scope>NUCLEOTIDE SEQUENCE [LARGE SCALE GENOMIC DNA]</scope>
    <source>
        <strain evidence="4">ATCC 14870 / DSM 20603 / BCRC 15368 / CIP 55.134 / JCM 11481 / NBRC 15587 / NCTC 10816 / Prevot 55134</strain>
    </source>
</reference>
<sequence length="234" mass="25171">MGAMSFSRDLSSFLFRRSLVVLVVSAVVLSGCSGGGDEPTEVSKTVEVPADTEGDDAGTDGEAVGEVAPIPFDEFDPSEYEVGDVVPEVEIVKPVEYPEMANNDEAGAEAAAQYMIDVLNYTYNTGDSTYLNAVAADDCSLCTEIRNHVNEIAERGGRVVGPTTKLQWKEYYGQLGASWIVNITLYYPDSTVVNKDRQMLGGLTGRGEVERQILVVNESAAAWKFASLGEVAFS</sequence>
<dbReference type="Pfam" id="PF19843">
    <property type="entry name" value="DUF6318"/>
    <property type="match status" value="1"/>
</dbReference>
<feature type="region of interest" description="Disordered" evidence="1">
    <location>
        <begin position="33"/>
        <end position="63"/>
    </location>
</feature>
<evidence type="ECO:0000256" key="1">
    <source>
        <dbReference type="SAM" id="MobiDB-lite"/>
    </source>
</evidence>
<feature type="domain" description="DUF6318" evidence="2">
    <location>
        <begin position="93"/>
        <end position="186"/>
    </location>
</feature>
<accession>C7R5K5</accession>
<dbReference type="EMBL" id="CP001706">
    <property type="protein sequence ID" value="ACV09278.1"/>
    <property type="molecule type" value="Genomic_DNA"/>
</dbReference>
<dbReference type="STRING" id="471856.Jden_1630"/>
<dbReference type="HOGENOM" id="CLU_1183783_0_0_11"/>